<comment type="caution">
    <text evidence="2">The sequence shown here is derived from an EMBL/GenBank/DDBJ whole genome shotgun (WGS) entry which is preliminary data.</text>
</comment>
<dbReference type="AlphaFoldDB" id="A0A0L0BM83"/>
<keyword evidence="1" id="KW-0472">Membrane</keyword>
<accession>A0A0L0BM83</accession>
<keyword evidence="1" id="KW-1133">Transmembrane helix</keyword>
<keyword evidence="1" id="KW-0812">Transmembrane</keyword>
<feature type="transmembrane region" description="Helical" evidence="1">
    <location>
        <begin position="79"/>
        <end position="104"/>
    </location>
</feature>
<organism evidence="2 3">
    <name type="scientific">Lucilia cuprina</name>
    <name type="common">Green bottle fly</name>
    <name type="synonym">Australian sheep blowfly</name>
    <dbReference type="NCBI Taxonomy" id="7375"/>
    <lineage>
        <taxon>Eukaryota</taxon>
        <taxon>Metazoa</taxon>
        <taxon>Ecdysozoa</taxon>
        <taxon>Arthropoda</taxon>
        <taxon>Hexapoda</taxon>
        <taxon>Insecta</taxon>
        <taxon>Pterygota</taxon>
        <taxon>Neoptera</taxon>
        <taxon>Endopterygota</taxon>
        <taxon>Diptera</taxon>
        <taxon>Brachycera</taxon>
        <taxon>Muscomorpha</taxon>
        <taxon>Oestroidea</taxon>
        <taxon>Calliphoridae</taxon>
        <taxon>Luciliinae</taxon>
        <taxon>Lucilia</taxon>
    </lineage>
</organism>
<dbReference type="EMBL" id="JRES01001651">
    <property type="protein sequence ID" value="KNC21156.1"/>
    <property type="molecule type" value="Genomic_DNA"/>
</dbReference>
<proteinExistence type="predicted"/>
<evidence type="ECO:0000256" key="1">
    <source>
        <dbReference type="SAM" id="Phobius"/>
    </source>
</evidence>
<keyword evidence="3" id="KW-1185">Reference proteome</keyword>
<evidence type="ECO:0000313" key="2">
    <source>
        <dbReference type="EMBL" id="KNC21156.1"/>
    </source>
</evidence>
<dbReference type="Proteomes" id="UP000037069">
    <property type="component" value="Unassembled WGS sequence"/>
</dbReference>
<evidence type="ECO:0000313" key="3">
    <source>
        <dbReference type="Proteomes" id="UP000037069"/>
    </source>
</evidence>
<sequence length="155" mass="17190">MKTVDYIVWIDVLALVPAPPRLRHHHLIVLVDWVSIDDLRSFQEAFLVPPFQLTPFSPPPSWWRRFYFQFTFLYAQHKVIVLCILLGVTVGRGGLSLLAVMFVWGKGTAGTIDIKQQTSGISLGLKQSSSSSSIASPLCDCSLSLISSDLITITS</sequence>
<reference evidence="2 3" key="1">
    <citation type="journal article" date="2015" name="Nat. Commun.">
        <title>Lucilia cuprina genome unlocks parasitic fly biology to underpin future interventions.</title>
        <authorList>
            <person name="Anstead C.A."/>
            <person name="Korhonen P.K."/>
            <person name="Young N.D."/>
            <person name="Hall R.S."/>
            <person name="Jex A.R."/>
            <person name="Murali S.C."/>
            <person name="Hughes D.S."/>
            <person name="Lee S.F."/>
            <person name="Perry T."/>
            <person name="Stroehlein A.J."/>
            <person name="Ansell B.R."/>
            <person name="Breugelmans B."/>
            <person name="Hofmann A."/>
            <person name="Qu J."/>
            <person name="Dugan S."/>
            <person name="Lee S.L."/>
            <person name="Chao H."/>
            <person name="Dinh H."/>
            <person name="Han Y."/>
            <person name="Doddapaneni H.V."/>
            <person name="Worley K.C."/>
            <person name="Muzny D.M."/>
            <person name="Ioannidis P."/>
            <person name="Waterhouse R.M."/>
            <person name="Zdobnov E.M."/>
            <person name="James P.J."/>
            <person name="Bagnall N.H."/>
            <person name="Kotze A.C."/>
            <person name="Gibbs R.A."/>
            <person name="Richards S."/>
            <person name="Batterham P."/>
            <person name="Gasser R.B."/>
        </authorList>
    </citation>
    <scope>NUCLEOTIDE SEQUENCE [LARGE SCALE GENOMIC DNA]</scope>
    <source>
        <strain evidence="2 3">LS</strain>
        <tissue evidence="2">Full body</tissue>
    </source>
</reference>
<gene>
    <name evidence="2" type="ORF">FF38_08361</name>
</gene>
<name>A0A0L0BM83_LUCCU</name>
<protein>
    <submittedName>
        <fullName evidence="2">Uncharacterized protein</fullName>
    </submittedName>
</protein>